<dbReference type="KEGG" id="mtun:MTUNDRAET4_1946"/>
<dbReference type="Proteomes" id="UP000294360">
    <property type="component" value="Chromosome"/>
</dbReference>
<dbReference type="AlphaFoldDB" id="A0A4U8Z0R6"/>
<accession>A0A4U8Z0R6</accession>
<evidence type="ECO:0000256" key="1">
    <source>
        <dbReference type="SAM" id="MobiDB-lite"/>
    </source>
</evidence>
<reference evidence="2 3" key="1">
    <citation type="submission" date="2019-03" db="EMBL/GenBank/DDBJ databases">
        <authorList>
            <person name="Kox A.R. M."/>
        </authorList>
    </citation>
    <scope>NUCLEOTIDE SEQUENCE [LARGE SCALE GENOMIC DNA]</scope>
    <source>
        <strain evidence="2">MTUNDRAET4 annotated genome</strain>
    </source>
</reference>
<evidence type="ECO:0000313" key="3">
    <source>
        <dbReference type="Proteomes" id="UP000294360"/>
    </source>
</evidence>
<proteinExistence type="predicted"/>
<dbReference type="EMBL" id="LR536450">
    <property type="protein sequence ID" value="VFU08839.1"/>
    <property type="molecule type" value="Genomic_DNA"/>
</dbReference>
<organism evidence="2 3">
    <name type="scientific">Methylocella tundrae</name>
    <dbReference type="NCBI Taxonomy" id="227605"/>
    <lineage>
        <taxon>Bacteria</taxon>
        <taxon>Pseudomonadati</taxon>
        <taxon>Pseudomonadota</taxon>
        <taxon>Alphaproteobacteria</taxon>
        <taxon>Hyphomicrobiales</taxon>
        <taxon>Beijerinckiaceae</taxon>
        <taxon>Methylocella</taxon>
    </lineage>
</organism>
<name>A0A4U8Z0R6_METTU</name>
<gene>
    <name evidence="2" type="ORF">MTUNDRAET4_1946</name>
</gene>
<evidence type="ECO:0000313" key="2">
    <source>
        <dbReference type="EMBL" id="VFU08839.1"/>
    </source>
</evidence>
<sequence length="47" mass="5222">MPEEPNGVRQARSSAREWRGQPGKALSEYAPFTLIIPASPARQSRLN</sequence>
<protein>
    <submittedName>
        <fullName evidence="2">Uncharacterized protein</fullName>
    </submittedName>
</protein>
<feature type="region of interest" description="Disordered" evidence="1">
    <location>
        <begin position="1"/>
        <end position="23"/>
    </location>
</feature>